<dbReference type="RefSeq" id="WP_132596607.1">
    <property type="nucleotide sequence ID" value="NZ_SMKO01000047.1"/>
</dbReference>
<evidence type="ECO:0000256" key="1">
    <source>
        <dbReference type="ARBA" id="ARBA00004651"/>
    </source>
</evidence>
<evidence type="ECO:0000313" key="8">
    <source>
        <dbReference type="EMBL" id="TDD04283.1"/>
    </source>
</evidence>
<dbReference type="InterPro" id="IPR036259">
    <property type="entry name" value="MFS_trans_sf"/>
</dbReference>
<dbReference type="PRINTS" id="PR01988">
    <property type="entry name" value="EXPORTERBACE"/>
</dbReference>
<dbReference type="GO" id="GO:0022857">
    <property type="term" value="F:transmembrane transporter activity"/>
    <property type="evidence" value="ECO:0007669"/>
    <property type="project" value="InterPro"/>
</dbReference>
<dbReference type="GO" id="GO:0005886">
    <property type="term" value="C:plasma membrane"/>
    <property type="evidence" value="ECO:0007669"/>
    <property type="project" value="UniProtKB-SubCell"/>
</dbReference>
<dbReference type="PROSITE" id="PS50850">
    <property type="entry name" value="MFS"/>
    <property type="match status" value="1"/>
</dbReference>
<evidence type="ECO:0000256" key="2">
    <source>
        <dbReference type="ARBA" id="ARBA00022475"/>
    </source>
</evidence>
<feature type="transmembrane region" description="Helical" evidence="6">
    <location>
        <begin position="21"/>
        <end position="44"/>
    </location>
</feature>
<dbReference type="Proteomes" id="UP000295258">
    <property type="component" value="Unassembled WGS sequence"/>
</dbReference>
<keyword evidence="5 6" id="KW-0472">Membrane</keyword>
<dbReference type="InterPro" id="IPR022324">
    <property type="entry name" value="Bacilysin_exporter_BacE_put"/>
</dbReference>
<dbReference type="PANTHER" id="PTHR23513">
    <property type="entry name" value="INTEGRAL MEMBRANE EFFLUX PROTEIN-RELATED"/>
    <property type="match status" value="1"/>
</dbReference>
<dbReference type="CDD" id="cd06173">
    <property type="entry name" value="MFS_MefA_like"/>
    <property type="match status" value="1"/>
</dbReference>
<evidence type="ECO:0000256" key="5">
    <source>
        <dbReference type="ARBA" id="ARBA00023136"/>
    </source>
</evidence>
<feature type="transmembrane region" description="Helical" evidence="6">
    <location>
        <begin position="255"/>
        <end position="275"/>
    </location>
</feature>
<feature type="transmembrane region" description="Helical" evidence="6">
    <location>
        <begin position="347"/>
        <end position="366"/>
    </location>
</feature>
<evidence type="ECO:0000256" key="3">
    <source>
        <dbReference type="ARBA" id="ARBA00022692"/>
    </source>
</evidence>
<feature type="transmembrane region" description="Helical" evidence="6">
    <location>
        <begin position="50"/>
        <end position="73"/>
    </location>
</feature>
<feature type="transmembrane region" description="Helical" evidence="6">
    <location>
        <begin position="372"/>
        <end position="399"/>
    </location>
</feature>
<evidence type="ECO:0000313" key="9">
    <source>
        <dbReference type="Proteomes" id="UP000295258"/>
    </source>
</evidence>
<keyword evidence="3 6" id="KW-0812">Transmembrane</keyword>
<evidence type="ECO:0000256" key="6">
    <source>
        <dbReference type="SAM" id="Phobius"/>
    </source>
</evidence>
<feature type="transmembrane region" description="Helical" evidence="6">
    <location>
        <begin position="168"/>
        <end position="188"/>
    </location>
</feature>
<keyword evidence="9" id="KW-1185">Reference proteome</keyword>
<dbReference type="SUPFAM" id="SSF103473">
    <property type="entry name" value="MFS general substrate transporter"/>
    <property type="match status" value="1"/>
</dbReference>
<dbReference type="Gene3D" id="1.20.1250.20">
    <property type="entry name" value="MFS general substrate transporter like domains"/>
    <property type="match status" value="1"/>
</dbReference>
<dbReference type="AlphaFoldDB" id="A0A4R4VMQ0"/>
<reference evidence="8 9" key="1">
    <citation type="submission" date="2019-03" db="EMBL/GenBank/DDBJ databases">
        <title>Draft genome sequences of novel Actinobacteria.</title>
        <authorList>
            <person name="Sahin N."/>
            <person name="Ay H."/>
            <person name="Saygin H."/>
        </authorList>
    </citation>
    <scope>NUCLEOTIDE SEQUENCE [LARGE SCALE GENOMIC DNA]</scope>
    <source>
        <strain evidence="8 9">KC310</strain>
    </source>
</reference>
<evidence type="ECO:0000256" key="4">
    <source>
        <dbReference type="ARBA" id="ARBA00022989"/>
    </source>
</evidence>
<feature type="domain" description="Major facilitator superfamily (MFS) profile" evidence="7">
    <location>
        <begin position="14"/>
        <end position="403"/>
    </location>
</feature>
<organism evidence="8 9">
    <name type="scientific">Nonomuraea deserti</name>
    <dbReference type="NCBI Taxonomy" id="1848322"/>
    <lineage>
        <taxon>Bacteria</taxon>
        <taxon>Bacillati</taxon>
        <taxon>Actinomycetota</taxon>
        <taxon>Actinomycetes</taxon>
        <taxon>Streptosporangiales</taxon>
        <taxon>Streptosporangiaceae</taxon>
        <taxon>Nonomuraea</taxon>
    </lineage>
</organism>
<evidence type="ECO:0000259" key="7">
    <source>
        <dbReference type="PROSITE" id="PS50850"/>
    </source>
</evidence>
<proteinExistence type="predicted"/>
<dbReference type="InterPro" id="IPR020846">
    <property type="entry name" value="MFS_dom"/>
</dbReference>
<feature type="transmembrane region" description="Helical" evidence="6">
    <location>
        <begin position="85"/>
        <end position="110"/>
    </location>
</feature>
<dbReference type="InterPro" id="IPR011701">
    <property type="entry name" value="MFS"/>
</dbReference>
<feature type="transmembrane region" description="Helical" evidence="6">
    <location>
        <begin position="287"/>
        <end position="308"/>
    </location>
</feature>
<dbReference type="PANTHER" id="PTHR23513:SF18">
    <property type="entry name" value="INTEGRAL MEMBRANE PROTEIN"/>
    <property type="match status" value="1"/>
</dbReference>
<gene>
    <name evidence="8" type="ORF">E1292_19255</name>
</gene>
<dbReference type="EMBL" id="SMKO01000047">
    <property type="protein sequence ID" value="TDD04283.1"/>
    <property type="molecule type" value="Genomic_DNA"/>
</dbReference>
<comment type="subcellular location">
    <subcellularLocation>
        <location evidence="1">Cell membrane</location>
        <topology evidence="1">Multi-pass membrane protein</topology>
    </subcellularLocation>
</comment>
<feature type="transmembrane region" description="Helical" evidence="6">
    <location>
        <begin position="314"/>
        <end position="335"/>
    </location>
</feature>
<name>A0A4R4VMQ0_9ACTN</name>
<feature type="transmembrane region" description="Helical" evidence="6">
    <location>
        <begin position="224"/>
        <end position="243"/>
    </location>
</feature>
<protein>
    <submittedName>
        <fullName evidence="8">MFS transporter</fullName>
    </submittedName>
</protein>
<accession>A0A4R4VMQ0</accession>
<comment type="caution">
    <text evidence="8">The sequence shown here is derived from an EMBL/GenBank/DDBJ whole genome shotgun (WGS) entry which is preliminary data.</text>
</comment>
<keyword evidence="2" id="KW-1003">Cell membrane</keyword>
<keyword evidence="4 6" id="KW-1133">Transmembrane helix</keyword>
<dbReference type="Pfam" id="PF07690">
    <property type="entry name" value="MFS_1"/>
    <property type="match status" value="1"/>
</dbReference>
<sequence>MASLRMFEPLRRTQYRRIFAGQLVSGLGDWLDTIALLTLVAYIWESGAFALAGLTMAQAVPWIAVAPFVGVWVDRLPPRSVMITANLVRAVFVLGYLLAPNLPVLLLLVMGKSVLGTFFEPAERKAIRLSSPPDELHAATSLTTLSGQATKVAGPAIGGLLVAAAGPYWAFVANAASFVISAVVLAGLRLPQRAAAHPAPVRGRFWSEFNEGLGFVVRNPRLRVALLGMTATIFLVFTFDTLSPLTVTALGLDSSVLGFAIAGIGAGAVFGTILIGQWGERISAPVLMSVSQAAAGGLIAVIGLVAWTETALPGSALLAMMIVTGVAAAGILMSFALTLQTSTPEVLLGRVSGTADVLPTVMMLVAPPIGAALAAGLGVGGVLALAGAALALLGVATFLPARRAVARPAPLFAEPDLVAHATFAAPDPLQVNISHHGRAPSVLF</sequence>